<comment type="caution">
    <text evidence="2">The sequence shown here is derived from an EMBL/GenBank/DDBJ whole genome shotgun (WGS) entry which is preliminary data.</text>
</comment>
<evidence type="ECO:0000313" key="2">
    <source>
        <dbReference type="EMBL" id="MBB5729003.1"/>
    </source>
</evidence>
<gene>
    <name evidence="2" type="ORF">FHS99_001481</name>
</gene>
<evidence type="ECO:0000313" key="3">
    <source>
        <dbReference type="Proteomes" id="UP000546701"/>
    </source>
</evidence>
<accession>A0A7W9F177</accession>
<sequence length="88" mass="9317">MERDDERADDAWFVYSRRAGRISAAPANAKGWVAFLLCLGVTIATGLAIVDYGLSVHPVVGFVLLVASILASIGLTMALAVAKGRRVD</sequence>
<dbReference type="Proteomes" id="UP000546701">
    <property type="component" value="Unassembled WGS sequence"/>
</dbReference>
<feature type="transmembrane region" description="Helical" evidence="1">
    <location>
        <begin position="62"/>
        <end position="82"/>
    </location>
</feature>
<keyword evidence="1" id="KW-1133">Transmembrane helix</keyword>
<keyword evidence="3" id="KW-1185">Reference proteome</keyword>
<feature type="transmembrane region" description="Helical" evidence="1">
    <location>
        <begin position="31"/>
        <end position="50"/>
    </location>
</feature>
<keyword evidence="1" id="KW-0472">Membrane</keyword>
<keyword evidence="1" id="KW-0812">Transmembrane</keyword>
<dbReference type="OrthoDB" id="597443at2"/>
<reference evidence="2 3" key="1">
    <citation type="submission" date="2020-08" db="EMBL/GenBank/DDBJ databases">
        <title>Genomic Encyclopedia of Type Strains, Phase IV (KMG-IV): sequencing the most valuable type-strain genomes for metagenomic binning, comparative biology and taxonomic classification.</title>
        <authorList>
            <person name="Goeker M."/>
        </authorList>
    </citation>
    <scope>NUCLEOTIDE SEQUENCE [LARGE SCALE GENOMIC DNA]</scope>
    <source>
        <strain evidence="2 3">DSM 103336</strain>
    </source>
</reference>
<evidence type="ECO:0000256" key="1">
    <source>
        <dbReference type="SAM" id="Phobius"/>
    </source>
</evidence>
<protein>
    <submittedName>
        <fullName evidence="2">Uncharacterized protein</fullName>
    </submittedName>
</protein>
<dbReference type="AlphaFoldDB" id="A0A7W9F177"/>
<organism evidence="2 3">
    <name type="scientific">Sphingomonas prati</name>
    <dbReference type="NCBI Taxonomy" id="1843237"/>
    <lineage>
        <taxon>Bacteria</taxon>
        <taxon>Pseudomonadati</taxon>
        <taxon>Pseudomonadota</taxon>
        <taxon>Alphaproteobacteria</taxon>
        <taxon>Sphingomonadales</taxon>
        <taxon>Sphingomonadaceae</taxon>
        <taxon>Sphingomonas</taxon>
    </lineage>
</organism>
<dbReference type="EMBL" id="JACIJR010000003">
    <property type="protein sequence ID" value="MBB5729003.1"/>
    <property type="molecule type" value="Genomic_DNA"/>
</dbReference>
<dbReference type="RefSeq" id="WP_157176763.1">
    <property type="nucleotide sequence ID" value="NZ_BMJP01000002.1"/>
</dbReference>
<proteinExistence type="predicted"/>
<name>A0A7W9F177_9SPHN</name>